<feature type="region of interest" description="Disordered" evidence="1">
    <location>
        <begin position="1"/>
        <end position="25"/>
    </location>
</feature>
<protein>
    <submittedName>
        <fullName evidence="2">Uncharacterized protein</fullName>
    </submittedName>
</protein>
<proteinExistence type="predicted"/>
<organism evidence="2 3">
    <name type="scientific">Geothermobacter ehrlichii</name>
    <dbReference type="NCBI Taxonomy" id="213224"/>
    <lineage>
        <taxon>Bacteria</taxon>
        <taxon>Pseudomonadati</taxon>
        <taxon>Thermodesulfobacteriota</taxon>
        <taxon>Desulfuromonadia</taxon>
        <taxon>Desulfuromonadales</taxon>
        <taxon>Geothermobacteraceae</taxon>
        <taxon>Geothermobacter</taxon>
    </lineage>
</organism>
<dbReference type="AlphaFoldDB" id="A0A5D3WHQ3"/>
<evidence type="ECO:0000313" key="3">
    <source>
        <dbReference type="Proteomes" id="UP000324159"/>
    </source>
</evidence>
<gene>
    <name evidence="2" type="ORF">EDC39_11123</name>
</gene>
<dbReference type="EMBL" id="VNIB01000011">
    <property type="protein sequence ID" value="TYO97094.1"/>
    <property type="molecule type" value="Genomic_DNA"/>
</dbReference>
<comment type="caution">
    <text evidence="2">The sequence shown here is derived from an EMBL/GenBank/DDBJ whole genome shotgun (WGS) entry which is preliminary data.</text>
</comment>
<keyword evidence="3" id="KW-1185">Reference proteome</keyword>
<name>A0A5D3WHQ3_9BACT</name>
<accession>A0A5D3WHQ3</accession>
<evidence type="ECO:0000256" key="1">
    <source>
        <dbReference type="SAM" id="MobiDB-lite"/>
    </source>
</evidence>
<dbReference type="Proteomes" id="UP000324159">
    <property type="component" value="Unassembled WGS sequence"/>
</dbReference>
<reference evidence="2 3" key="1">
    <citation type="submission" date="2019-07" db="EMBL/GenBank/DDBJ databases">
        <title>Genomic Encyclopedia of Type Strains, Phase IV (KMG-IV): sequencing the most valuable type-strain genomes for metagenomic binning, comparative biology and taxonomic classification.</title>
        <authorList>
            <person name="Goeker M."/>
        </authorList>
    </citation>
    <scope>NUCLEOTIDE SEQUENCE [LARGE SCALE GENOMIC DNA]</scope>
    <source>
        <strain evidence="2 3">SS015</strain>
    </source>
</reference>
<evidence type="ECO:0000313" key="2">
    <source>
        <dbReference type="EMBL" id="TYO97094.1"/>
    </source>
</evidence>
<sequence>MQPEHPPVRCPHCQQTVHLPPHPEPGLLARLLRRRPGNRKPKIWTCPSCSRRAAWPDSGYAEAIPTDSGHPNLRGVTCGRCRTKMNYKPAHRGRTVPCTNCASLLVLP</sequence>